<accession>A0A8J3DF19</accession>
<dbReference type="AlphaFoldDB" id="A0A8J3DF19"/>
<gene>
    <name evidence="2" type="ORF">GCM10007047_13420</name>
</gene>
<dbReference type="Pfam" id="PF13489">
    <property type="entry name" value="Methyltransf_23"/>
    <property type="match status" value="1"/>
</dbReference>
<reference evidence="2" key="1">
    <citation type="journal article" date="2014" name="Int. J. Syst. Evol. Microbiol.">
        <title>Complete genome sequence of Corynebacterium casei LMG S-19264T (=DSM 44701T), isolated from a smear-ripened cheese.</title>
        <authorList>
            <consortium name="US DOE Joint Genome Institute (JGI-PGF)"/>
            <person name="Walter F."/>
            <person name="Albersmeier A."/>
            <person name="Kalinowski J."/>
            <person name="Ruckert C."/>
        </authorList>
    </citation>
    <scope>NUCLEOTIDE SEQUENCE</scope>
    <source>
        <strain evidence="2">KCTC 12870</strain>
    </source>
</reference>
<dbReference type="EMBL" id="BMXG01000007">
    <property type="protein sequence ID" value="GHB98743.1"/>
    <property type="molecule type" value="Genomic_DNA"/>
</dbReference>
<dbReference type="InterPro" id="IPR001763">
    <property type="entry name" value="Rhodanese-like_dom"/>
</dbReference>
<evidence type="ECO:0000259" key="1">
    <source>
        <dbReference type="PROSITE" id="PS50206"/>
    </source>
</evidence>
<dbReference type="RefSeq" id="WP_189513249.1">
    <property type="nucleotide sequence ID" value="NZ_BMXG01000007.1"/>
</dbReference>
<reference evidence="2" key="2">
    <citation type="submission" date="2020-09" db="EMBL/GenBank/DDBJ databases">
        <authorList>
            <person name="Sun Q."/>
            <person name="Kim S."/>
        </authorList>
    </citation>
    <scope>NUCLEOTIDE SEQUENCE</scope>
    <source>
        <strain evidence="2">KCTC 12870</strain>
    </source>
</reference>
<feature type="domain" description="Rhodanese" evidence="1">
    <location>
        <begin position="165"/>
        <end position="197"/>
    </location>
</feature>
<dbReference type="SUPFAM" id="SSF53335">
    <property type="entry name" value="S-adenosyl-L-methionine-dependent methyltransferases"/>
    <property type="match status" value="1"/>
</dbReference>
<dbReference type="InterPro" id="IPR029063">
    <property type="entry name" value="SAM-dependent_MTases_sf"/>
</dbReference>
<organism evidence="2 3">
    <name type="scientific">Cerasicoccus arenae</name>
    <dbReference type="NCBI Taxonomy" id="424488"/>
    <lineage>
        <taxon>Bacteria</taxon>
        <taxon>Pseudomonadati</taxon>
        <taxon>Verrucomicrobiota</taxon>
        <taxon>Opitutia</taxon>
        <taxon>Puniceicoccales</taxon>
        <taxon>Cerasicoccaceae</taxon>
        <taxon>Cerasicoccus</taxon>
    </lineage>
</organism>
<dbReference type="PROSITE" id="PS50206">
    <property type="entry name" value="RHODANESE_3"/>
    <property type="match status" value="1"/>
</dbReference>
<keyword evidence="3" id="KW-1185">Reference proteome</keyword>
<dbReference type="PANTHER" id="PTHR43591">
    <property type="entry name" value="METHYLTRANSFERASE"/>
    <property type="match status" value="1"/>
</dbReference>
<proteinExistence type="predicted"/>
<dbReference type="Proteomes" id="UP000642829">
    <property type="component" value="Unassembled WGS sequence"/>
</dbReference>
<evidence type="ECO:0000313" key="3">
    <source>
        <dbReference type="Proteomes" id="UP000642829"/>
    </source>
</evidence>
<name>A0A8J3DF19_9BACT</name>
<dbReference type="CDD" id="cd02440">
    <property type="entry name" value="AdoMet_MTases"/>
    <property type="match status" value="1"/>
</dbReference>
<evidence type="ECO:0000313" key="2">
    <source>
        <dbReference type="EMBL" id="GHB98743.1"/>
    </source>
</evidence>
<protein>
    <recommendedName>
        <fullName evidence="1">Rhodanese domain-containing protein</fullName>
    </recommendedName>
</protein>
<comment type="caution">
    <text evidence="2">The sequence shown here is derived from an EMBL/GenBank/DDBJ whole genome shotgun (WGS) entry which is preliminary data.</text>
</comment>
<sequence>MSAEPPMIIDYVAQAILSEVDEAPRRHLDISAGWGHLIRRLKQDRPNWESEACDFELMPELGDIPGKTANLNEDDLPYKDNTFDLITCTEAFEHIENYHHAISEIQRILKPGGVFFVSVPNMLSLRSRWIFFSRGLFLFYDALPTAQDMGKDAWMRHISPITFFHLALSLLDNGFEDVKHYPGKLQKFSAAFYWLAAPISKWATASAKNRRDRKGRSITPMCDELAAQHHSWNVMTSRTLIVSARKQRDVAS</sequence>
<dbReference type="Gene3D" id="3.40.50.150">
    <property type="entry name" value="Vaccinia Virus protein VP39"/>
    <property type="match status" value="1"/>
</dbReference>